<evidence type="ECO:0000259" key="1">
    <source>
        <dbReference type="Pfam" id="PF03050"/>
    </source>
</evidence>
<evidence type="ECO:0000313" key="2">
    <source>
        <dbReference type="EMBL" id="EQD25775.1"/>
    </source>
</evidence>
<sequence length="296" mass="33906">MPPQVIPQAGVGPGFITHVLISKYVDHVPLYRQERMDARGGIWIGRQARCRYVEGAAHLLITIHQLLKRKLLASRYVQVDETFTKLLDPDRRGRSRDAYLWGYHAPDAPAIVLEFSPSRSGAILHEFFPLDGHGDVQSDGAKMYPGVFKHRPHIRRFECIGHLRRYVLEAIKADEMQALPLLRDIDELYAIERQATKLGLTPDRRGMFRYAKAKPVLKRLQQRFRALKQDAPVLGKLREALTYATNRWPNLARYAKVDCGHIHIDQNAIERCFRPRKLDFGTICSSATRAPAGVRR</sequence>
<dbReference type="AlphaFoldDB" id="T0Z7M0"/>
<accession>T0Z7M0</accession>
<feature type="domain" description="Transposase IS66 central" evidence="1">
    <location>
        <begin position="11"/>
        <end position="278"/>
    </location>
</feature>
<dbReference type="InterPro" id="IPR052344">
    <property type="entry name" value="Transposase-related"/>
</dbReference>
<proteinExistence type="predicted"/>
<dbReference type="PANTHER" id="PTHR33678:SF1">
    <property type="entry name" value="BLL1576 PROTEIN"/>
    <property type="match status" value="1"/>
</dbReference>
<dbReference type="EMBL" id="AUZZ01011597">
    <property type="protein sequence ID" value="EQD25775.1"/>
    <property type="molecule type" value="Genomic_DNA"/>
</dbReference>
<reference evidence="2" key="2">
    <citation type="journal article" date="2014" name="ISME J.">
        <title>Microbial stratification in low pH oxic and suboxic macroscopic growths along an acid mine drainage.</title>
        <authorList>
            <person name="Mendez-Garcia C."/>
            <person name="Mesa V."/>
            <person name="Sprenger R.R."/>
            <person name="Richter M."/>
            <person name="Diez M.S."/>
            <person name="Solano J."/>
            <person name="Bargiela R."/>
            <person name="Golyshina O.V."/>
            <person name="Manteca A."/>
            <person name="Ramos J.L."/>
            <person name="Gallego J.R."/>
            <person name="Llorente I."/>
            <person name="Martins Dos Santos V.A."/>
            <person name="Jensen O.N."/>
            <person name="Pelaez A.I."/>
            <person name="Sanchez J."/>
            <person name="Ferrer M."/>
        </authorList>
    </citation>
    <scope>NUCLEOTIDE SEQUENCE</scope>
</reference>
<reference evidence="2" key="1">
    <citation type="submission" date="2013-08" db="EMBL/GenBank/DDBJ databases">
        <authorList>
            <person name="Mendez C."/>
            <person name="Richter M."/>
            <person name="Ferrer M."/>
            <person name="Sanchez J."/>
        </authorList>
    </citation>
    <scope>NUCLEOTIDE SEQUENCE</scope>
</reference>
<dbReference type="InterPro" id="IPR004291">
    <property type="entry name" value="Transposase_IS66_central"/>
</dbReference>
<protein>
    <submittedName>
        <fullName evidence="2">IS66 family element, transposase</fullName>
    </submittedName>
</protein>
<organism evidence="2">
    <name type="scientific">mine drainage metagenome</name>
    <dbReference type="NCBI Taxonomy" id="410659"/>
    <lineage>
        <taxon>unclassified sequences</taxon>
        <taxon>metagenomes</taxon>
        <taxon>ecological metagenomes</taxon>
    </lineage>
</organism>
<comment type="caution">
    <text evidence="2">The sequence shown here is derived from an EMBL/GenBank/DDBJ whole genome shotgun (WGS) entry which is preliminary data.</text>
</comment>
<dbReference type="PANTHER" id="PTHR33678">
    <property type="entry name" value="BLL1576 PROTEIN"/>
    <property type="match status" value="1"/>
</dbReference>
<dbReference type="Pfam" id="PF03050">
    <property type="entry name" value="DDE_Tnp_IS66"/>
    <property type="match status" value="1"/>
</dbReference>
<gene>
    <name evidence="2" type="ORF">B2A_15958</name>
</gene>
<name>T0Z7M0_9ZZZZ</name>